<gene>
    <name evidence="2" type="ORF">AMSG_05957</name>
</gene>
<proteinExistence type="predicted"/>
<accession>A0A0L0DBG8</accession>
<dbReference type="Proteomes" id="UP000054408">
    <property type="component" value="Unassembled WGS sequence"/>
</dbReference>
<evidence type="ECO:0000256" key="1">
    <source>
        <dbReference type="SAM" id="MobiDB-lite"/>
    </source>
</evidence>
<feature type="region of interest" description="Disordered" evidence="1">
    <location>
        <begin position="197"/>
        <end position="259"/>
    </location>
</feature>
<dbReference type="GeneID" id="25565247"/>
<sequence>MILCTRAIIASSRTYEIKVDAVINRQAALRKVSQAASRLRSSLLGVRLAPTNKWPQVQRPLAAVVRNLSALSTAASTVNEVPNPDAIIPHTAGLAVFPRQLPPTPAELLALPNFLASKLLLDMEDELTTRSKALGPSPPDHDALLPAIRTYNSSLAAVIAAVSSHTAATSFRLRVPSRVRAVYDESAALFNMTVDMRGRPVTSNSSSSQQPPSRKRARPTDSEHAADDDDEDIMSSSLLPNPKRHKPLSASTTPAPLRP</sequence>
<dbReference type="RefSeq" id="XP_013757489.1">
    <property type="nucleotide sequence ID" value="XM_013902035.1"/>
</dbReference>
<keyword evidence="3" id="KW-1185">Reference proteome</keyword>
<evidence type="ECO:0000313" key="2">
    <source>
        <dbReference type="EMBL" id="KNC49694.1"/>
    </source>
</evidence>
<feature type="compositionally biased region" description="Polar residues" evidence="1">
    <location>
        <begin position="249"/>
        <end position="259"/>
    </location>
</feature>
<name>A0A0L0DBG8_THETB</name>
<evidence type="ECO:0000313" key="3">
    <source>
        <dbReference type="Proteomes" id="UP000054408"/>
    </source>
</evidence>
<protein>
    <submittedName>
        <fullName evidence="2">Uncharacterized protein</fullName>
    </submittedName>
</protein>
<organism evidence="2 3">
    <name type="scientific">Thecamonas trahens ATCC 50062</name>
    <dbReference type="NCBI Taxonomy" id="461836"/>
    <lineage>
        <taxon>Eukaryota</taxon>
        <taxon>Apusozoa</taxon>
        <taxon>Apusomonadida</taxon>
        <taxon>Apusomonadidae</taxon>
        <taxon>Thecamonas</taxon>
    </lineage>
</organism>
<dbReference type="EMBL" id="GL349457">
    <property type="protein sequence ID" value="KNC49694.1"/>
    <property type="molecule type" value="Genomic_DNA"/>
</dbReference>
<dbReference type="AlphaFoldDB" id="A0A0L0DBG8"/>
<reference evidence="2 3" key="1">
    <citation type="submission" date="2010-05" db="EMBL/GenBank/DDBJ databases">
        <title>The Genome Sequence of Thecamonas trahens ATCC 50062.</title>
        <authorList>
            <consortium name="The Broad Institute Genome Sequencing Platform"/>
            <person name="Russ C."/>
            <person name="Cuomo C."/>
            <person name="Shea T."/>
            <person name="Young S.K."/>
            <person name="Zeng Q."/>
            <person name="Koehrsen M."/>
            <person name="Haas B."/>
            <person name="Borodovsky M."/>
            <person name="Guigo R."/>
            <person name="Alvarado L."/>
            <person name="Berlin A."/>
            <person name="Bochicchio J."/>
            <person name="Borenstein D."/>
            <person name="Chapman S."/>
            <person name="Chen Z."/>
            <person name="Freedman E."/>
            <person name="Gellesch M."/>
            <person name="Goldberg J."/>
            <person name="Griggs A."/>
            <person name="Gujja S."/>
            <person name="Heilman E."/>
            <person name="Heiman D."/>
            <person name="Hepburn T."/>
            <person name="Howarth C."/>
            <person name="Jen D."/>
            <person name="Larson L."/>
            <person name="Mehta T."/>
            <person name="Park D."/>
            <person name="Pearson M."/>
            <person name="Roberts A."/>
            <person name="Saif S."/>
            <person name="Shenoy N."/>
            <person name="Sisk P."/>
            <person name="Stolte C."/>
            <person name="Sykes S."/>
            <person name="Thomson T."/>
            <person name="Walk T."/>
            <person name="White J."/>
            <person name="Yandava C."/>
            <person name="Burger G."/>
            <person name="Gray M.W."/>
            <person name="Holland P.W.H."/>
            <person name="King N."/>
            <person name="Lang F.B.F."/>
            <person name="Roger A.J."/>
            <person name="Ruiz-Trillo I."/>
            <person name="Lander E."/>
            <person name="Nusbaum C."/>
        </authorList>
    </citation>
    <scope>NUCLEOTIDE SEQUENCE [LARGE SCALE GENOMIC DNA]</scope>
    <source>
        <strain evidence="2 3">ATCC 50062</strain>
    </source>
</reference>
<feature type="compositionally biased region" description="Low complexity" evidence="1">
    <location>
        <begin position="203"/>
        <end position="212"/>
    </location>
</feature>